<evidence type="ECO:0000256" key="8">
    <source>
        <dbReference type="ARBA" id="ARBA00022840"/>
    </source>
</evidence>
<sequence length="425" mass="46794">MKSWTSPDVPVLPALPQSLQLHDTSRGQLVEVTAREGLGSLYVCGITPYDATHLGHANTYVQFDLLVRYWRASGLDVNYVQNVTDIDDPLLERAEATGVDWRDLAVEQTDLFRHDMHALEVIAPSSYLGAVEFIPSVVEDVERLVELGIGYRVPTPDAVDGEDTYFDIAAAEARTDWRLGSIGNYDRATMEELFPERGGDPAREGKRDPLDPLLWRARRESEPFWDGRSLGDGRPGWHIECSVIARRHLPAPFTVQGGGSDLRFPHHEFSAAHATAADGTALAETFLHSGMVGLEGEKMSKSKGNLVLVSNLRAAGTDPQVIRTLLLSHHYAEDWSYTDAELAASAERLNRWKQAWAAAPEQGTEAEGQAEDMQYALHSALSLNLNVPAALDQLDMWAAGHLAAGTGRRRVQQVVQAMLGLDLSR</sequence>
<dbReference type="PANTHER" id="PTHR10890:SF3">
    <property type="entry name" value="CYSTEINE--TRNA LIGASE, CYTOPLASMIC"/>
    <property type="match status" value="1"/>
</dbReference>
<dbReference type="GO" id="GO:0005524">
    <property type="term" value="F:ATP binding"/>
    <property type="evidence" value="ECO:0007669"/>
    <property type="project" value="UniProtKB-KW"/>
</dbReference>
<dbReference type="Gene3D" id="3.40.50.620">
    <property type="entry name" value="HUPs"/>
    <property type="match status" value="1"/>
</dbReference>
<evidence type="ECO:0000256" key="7">
    <source>
        <dbReference type="ARBA" id="ARBA00022833"/>
    </source>
</evidence>
<dbReference type="Gene3D" id="1.20.120.640">
    <property type="entry name" value="Anticodon-binding domain of a subclass of class I aminoacyl-tRNA synthetases"/>
    <property type="match status" value="1"/>
</dbReference>
<dbReference type="RefSeq" id="WP_188682746.1">
    <property type="nucleotide sequence ID" value="NZ_BMIS01000002.1"/>
</dbReference>
<evidence type="ECO:0000256" key="6">
    <source>
        <dbReference type="ARBA" id="ARBA00022741"/>
    </source>
</evidence>
<dbReference type="AlphaFoldDB" id="A0A917EMY6"/>
<gene>
    <name evidence="10 12" type="primary">mshC</name>
    <name evidence="12" type="ORF">GCM10011401_07060</name>
</gene>
<evidence type="ECO:0000256" key="5">
    <source>
        <dbReference type="ARBA" id="ARBA00022723"/>
    </source>
</evidence>
<feature type="binding site" evidence="10">
    <location>
        <position position="241"/>
    </location>
    <ligand>
        <name>Zn(2+)</name>
        <dbReference type="ChEBI" id="CHEBI:29105"/>
    </ligand>
</feature>
<feature type="binding site" evidence="10">
    <location>
        <position position="237"/>
    </location>
    <ligand>
        <name>L-cysteinyl-5'-AMP</name>
        <dbReference type="ChEBI" id="CHEBI:144924"/>
    </ligand>
</feature>
<feature type="short sequence motif" description="'HIGH' region" evidence="10">
    <location>
        <begin position="46"/>
        <end position="56"/>
    </location>
</feature>
<dbReference type="GO" id="GO:0004817">
    <property type="term" value="F:cysteine-tRNA ligase activity"/>
    <property type="evidence" value="ECO:0007669"/>
    <property type="project" value="TreeGrafter"/>
</dbReference>
<keyword evidence="13" id="KW-1185">Reference proteome</keyword>
<evidence type="ECO:0000256" key="3">
    <source>
        <dbReference type="ARBA" id="ARBA00011245"/>
    </source>
</evidence>
<dbReference type="PRINTS" id="PR00983">
    <property type="entry name" value="TRNASYNTHCYS"/>
</dbReference>
<evidence type="ECO:0000256" key="9">
    <source>
        <dbReference type="ARBA" id="ARBA00048350"/>
    </source>
</evidence>
<comment type="subunit">
    <text evidence="3 10">Monomer.</text>
</comment>
<evidence type="ECO:0000313" key="12">
    <source>
        <dbReference type="EMBL" id="GGE62578.1"/>
    </source>
</evidence>
<comment type="similarity">
    <text evidence="2 10">Belongs to the class-I aminoacyl-tRNA synthetase family. MshC subfamily.</text>
</comment>
<dbReference type="GO" id="GO:0005829">
    <property type="term" value="C:cytosol"/>
    <property type="evidence" value="ECO:0007669"/>
    <property type="project" value="TreeGrafter"/>
</dbReference>
<feature type="domain" description="tRNA synthetases class I catalytic" evidence="11">
    <location>
        <begin position="38"/>
        <end position="345"/>
    </location>
</feature>
<evidence type="ECO:0000259" key="11">
    <source>
        <dbReference type="Pfam" id="PF01406"/>
    </source>
</evidence>
<proteinExistence type="inferred from homology"/>
<evidence type="ECO:0000256" key="2">
    <source>
        <dbReference type="ARBA" id="ARBA00007723"/>
    </source>
</evidence>
<dbReference type="GO" id="GO:0006423">
    <property type="term" value="P:cysteinyl-tRNA aminoacylation"/>
    <property type="evidence" value="ECO:0007669"/>
    <property type="project" value="TreeGrafter"/>
</dbReference>
<keyword evidence="4 10" id="KW-0436">Ligase</keyword>
<evidence type="ECO:0000313" key="13">
    <source>
        <dbReference type="Proteomes" id="UP000633136"/>
    </source>
</evidence>
<feature type="binding site" evidence="10">
    <location>
        <position position="59"/>
    </location>
    <ligand>
        <name>L-cysteinyl-5'-AMP</name>
        <dbReference type="ChEBI" id="CHEBI:144924"/>
    </ligand>
</feature>
<feature type="binding site" evidence="10">
    <location>
        <begin position="259"/>
        <end position="261"/>
    </location>
    <ligand>
        <name>L-cysteinyl-5'-AMP</name>
        <dbReference type="ChEBI" id="CHEBI:144924"/>
    </ligand>
</feature>
<keyword evidence="7 10" id="KW-0862">Zinc</keyword>
<organism evidence="12 13">
    <name type="scientific">Nesterenkonia cremea</name>
    <dbReference type="NCBI Taxonomy" id="1882340"/>
    <lineage>
        <taxon>Bacteria</taxon>
        <taxon>Bacillati</taxon>
        <taxon>Actinomycetota</taxon>
        <taxon>Actinomycetes</taxon>
        <taxon>Micrococcales</taxon>
        <taxon>Micrococcaceae</taxon>
        <taxon>Nesterenkonia</taxon>
    </lineage>
</organism>
<feature type="short sequence motif" description="'KMSKS' region" evidence="10">
    <location>
        <begin position="298"/>
        <end position="302"/>
    </location>
</feature>
<dbReference type="SUPFAM" id="SSF52374">
    <property type="entry name" value="Nucleotidylyl transferase"/>
    <property type="match status" value="1"/>
</dbReference>
<dbReference type="InterPro" id="IPR024909">
    <property type="entry name" value="Cys-tRNA/MSH_ligase"/>
</dbReference>
<evidence type="ECO:0000256" key="4">
    <source>
        <dbReference type="ARBA" id="ARBA00022598"/>
    </source>
</evidence>
<dbReference type="GO" id="GO:0035446">
    <property type="term" value="F:cysteine-glucosaminylinositol ligase activity"/>
    <property type="evidence" value="ECO:0007669"/>
    <property type="project" value="UniProtKB-UniRule"/>
</dbReference>
<dbReference type="InterPro" id="IPR014729">
    <property type="entry name" value="Rossmann-like_a/b/a_fold"/>
</dbReference>
<feature type="binding site" evidence="10">
    <location>
        <begin position="82"/>
        <end position="84"/>
    </location>
    <ligand>
        <name>L-cysteinyl-5'-AMP</name>
        <dbReference type="ChEBI" id="CHEBI:144924"/>
    </ligand>
</feature>
<feature type="binding site" evidence="10">
    <location>
        <position position="266"/>
    </location>
    <ligand>
        <name>Zn(2+)</name>
        <dbReference type="ChEBI" id="CHEBI:29105"/>
    </ligand>
</feature>
<keyword evidence="5 10" id="KW-0479">Metal-binding</keyword>
<dbReference type="GO" id="GO:0008270">
    <property type="term" value="F:zinc ion binding"/>
    <property type="evidence" value="ECO:0007669"/>
    <property type="project" value="UniProtKB-UniRule"/>
</dbReference>
<accession>A0A917EMY6</accession>
<comment type="catalytic activity">
    <reaction evidence="9 10">
        <text>1D-myo-inositol 2-amino-2-deoxy-alpha-D-glucopyranoside + L-cysteine + ATP = 1D-myo-inositol 2-(L-cysteinylamino)-2-deoxy-alpha-D-glucopyranoside + AMP + diphosphate + H(+)</text>
        <dbReference type="Rhea" id="RHEA:26176"/>
        <dbReference type="ChEBI" id="CHEBI:15378"/>
        <dbReference type="ChEBI" id="CHEBI:30616"/>
        <dbReference type="ChEBI" id="CHEBI:33019"/>
        <dbReference type="ChEBI" id="CHEBI:35235"/>
        <dbReference type="ChEBI" id="CHEBI:58886"/>
        <dbReference type="ChEBI" id="CHEBI:58887"/>
        <dbReference type="ChEBI" id="CHEBI:456215"/>
        <dbReference type="EC" id="6.3.1.13"/>
    </reaction>
</comment>
<protein>
    <recommendedName>
        <fullName evidence="10">L-cysteine:1D-myo-inositol 2-amino-2-deoxy-alpha-D-glucopyranoside ligase</fullName>
        <shortName evidence="10">L-Cys:GlcN-Ins ligase</shortName>
        <ecNumber evidence="10">6.3.1.13</ecNumber>
    </recommendedName>
    <alternativeName>
        <fullName evidence="10">Mycothiol ligase</fullName>
        <shortName evidence="10">MSH ligase</shortName>
    </alternativeName>
</protein>
<reference evidence="12" key="2">
    <citation type="submission" date="2020-09" db="EMBL/GenBank/DDBJ databases">
        <authorList>
            <person name="Sun Q."/>
            <person name="Zhou Y."/>
        </authorList>
    </citation>
    <scope>NUCLEOTIDE SEQUENCE</scope>
    <source>
        <strain evidence="12">CGMCC 1.15388</strain>
    </source>
</reference>
<feature type="short sequence motif" description="'ERGGDP' region" evidence="10">
    <location>
        <begin position="196"/>
        <end position="201"/>
    </location>
</feature>
<dbReference type="EC" id="6.3.1.13" evidence="10"/>
<feature type="binding site" evidence="10">
    <location>
        <begin position="44"/>
        <end position="47"/>
    </location>
    <ligand>
        <name>L-cysteinyl-5'-AMP</name>
        <dbReference type="ChEBI" id="CHEBI:144924"/>
    </ligand>
</feature>
<dbReference type="Proteomes" id="UP000633136">
    <property type="component" value="Unassembled WGS sequence"/>
</dbReference>
<evidence type="ECO:0000256" key="10">
    <source>
        <dbReference type="HAMAP-Rule" id="MF_01697"/>
    </source>
</evidence>
<dbReference type="GO" id="GO:0010125">
    <property type="term" value="P:mycothiol biosynthetic process"/>
    <property type="evidence" value="ECO:0007669"/>
    <property type="project" value="UniProtKB-UniRule"/>
</dbReference>
<feature type="binding site" evidence="10">
    <location>
        <position position="44"/>
    </location>
    <ligand>
        <name>Zn(2+)</name>
        <dbReference type="ChEBI" id="CHEBI:29105"/>
    </ligand>
</feature>
<keyword evidence="8 10" id="KW-0067">ATP-binding</keyword>
<dbReference type="EMBL" id="BMIS01000002">
    <property type="protein sequence ID" value="GGE62578.1"/>
    <property type="molecule type" value="Genomic_DNA"/>
</dbReference>
<dbReference type="InterPro" id="IPR032678">
    <property type="entry name" value="tRNA-synt_1_cat_dom"/>
</dbReference>
<reference evidence="12" key="1">
    <citation type="journal article" date="2014" name="Int. J. Syst. Evol. Microbiol.">
        <title>Complete genome sequence of Corynebacterium casei LMG S-19264T (=DSM 44701T), isolated from a smear-ripened cheese.</title>
        <authorList>
            <consortium name="US DOE Joint Genome Institute (JGI-PGF)"/>
            <person name="Walter F."/>
            <person name="Albersmeier A."/>
            <person name="Kalinowski J."/>
            <person name="Ruckert C."/>
        </authorList>
    </citation>
    <scope>NUCLEOTIDE SEQUENCE</scope>
    <source>
        <strain evidence="12">CGMCC 1.15388</strain>
    </source>
</reference>
<keyword evidence="6 10" id="KW-0547">Nucleotide-binding</keyword>
<dbReference type="InterPro" id="IPR017812">
    <property type="entry name" value="Mycothiol_ligase_MshC"/>
</dbReference>
<feature type="binding site" evidence="10">
    <location>
        <position position="292"/>
    </location>
    <ligand>
        <name>L-cysteinyl-5'-AMP</name>
        <dbReference type="ChEBI" id="CHEBI:144924"/>
    </ligand>
</feature>
<dbReference type="Pfam" id="PF01406">
    <property type="entry name" value="tRNA-synt_1e"/>
    <property type="match status" value="1"/>
</dbReference>
<evidence type="ECO:0000256" key="1">
    <source>
        <dbReference type="ARBA" id="ARBA00003679"/>
    </source>
</evidence>
<comment type="caution">
    <text evidence="12">The sequence shown here is derived from an EMBL/GenBank/DDBJ whole genome shotgun (WGS) entry which is preliminary data.</text>
</comment>
<comment type="cofactor">
    <cofactor evidence="10">
        <name>Zn(2+)</name>
        <dbReference type="ChEBI" id="CHEBI:29105"/>
    </cofactor>
    <text evidence="10">Binds 1 zinc ion per subunit.</text>
</comment>
<name>A0A917EMY6_9MICC</name>
<comment type="function">
    <text evidence="1 10">Catalyzes the ATP-dependent condensation of GlcN-Ins and L-cysteine to form L-Cys-GlcN-Ins.</text>
</comment>
<dbReference type="NCBIfam" id="TIGR03447">
    <property type="entry name" value="mycothiol_MshC"/>
    <property type="match status" value="1"/>
</dbReference>
<dbReference type="HAMAP" id="MF_01697">
    <property type="entry name" value="MshC"/>
    <property type="match status" value="1"/>
</dbReference>
<dbReference type="PANTHER" id="PTHR10890">
    <property type="entry name" value="CYSTEINYL-TRNA SYNTHETASE"/>
    <property type="match status" value="1"/>
</dbReference>